<dbReference type="Pfam" id="PF04089">
    <property type="entry name" value="BRICHOS"/>
    <property type="match status" value="1"/>
</dbReference>
<dbReference type="Proteomes" id="UP000007819">
    <property type="component" value="Chromosome X"/>
</dbReference>
<reference evidence="12" key="1">
    <citation type="submission" date="2010-06" db="EMBL/GenBank/DDBJ databases">
        <authorList>
            <person name="Jiang H."/>
            <person name="Abraham K."/>
            <person name="Ali S."/>
            <person name="Alsbrooks S.L."/>
            <person name="Anim B.N."/>
            <person name="Anosike U.S."/>
            <person name="Attaway T."/>
            <person name="Bandaranaike D.P."/>
            <person name="Battles P.K."/>
            <person name="Bell S.N."/>
            <person name="Bell A.V."/>
            <person name="Beltran B."/>
            <person name="Bickham C."/>
            <person name="Bustamante Y."/>
            <person name="Caleb T."/>
            <person name="Canada A."/>
            <person name="Cardenas V."/>
            <person name="Carter K."/>
            <person name="Chacko J."/>
            <person name="Chandrabose M.N."/>
            <person name="Chavez D."/>
            <person name="Chavez A."/>
            <person name="Chen L."/>
            <person name="Chu H.-S."/>
            <person name="Claassen K.J."/>
            <person name="Cockrell R."/>
            <person name="Collins M."/>
            <person name="Cooper J.A."/>
            <person name="Cree A."/>
            <person name="Curry S.M."/>
            <person name="Da Y."/>
            <person name="Dao M.D."/>
            <person name="Das B."/>
            <person name="Davila M.-L."/>
            <person name="Davy-Carroll L."/>
            <person name="Denson S."/>
            <person name="Dinh H."/>
            <person name="Ebong V.E."/>
            <person name="Edwards J.R."/>
            <person name="Egan A."/>
            <person name="El-Daye J."/>
            <person name="Escobedo L."/>
            <person name="Fernandez S."/>
            <person name="Fernando P.R."/>
            <person name="Flagg N."/>
            <person name="Forbes L.D."/>
            <person name="Fowler R.G."/>
            <person name="Fu Q."/>
            <person name="Gabisi R.A."/>
            <person name="Ganer J."/>
            <person name="Garbino Pronczuk A."/>
            <person name="Garcia R.M."/>
            <person name="Garner T."/>
            <person name="Garrett T.E."/>
            <person name="Gonzalez D.A."/>
            <person name="Hamid H."/>
            <person name="Hawkins E.S."/>
            <person name="Hirani K."/>
            <person name="Hogues M.E."/>
            <person name="Hollins B."/>
            <person name="Hsiao C.-H."/>
            <person name="Jabil R."/>
            <person name="James M.L."/>
            <person name="Jhangiani S.N."/>
            <person name="Johnson B."/>
            <person name="Johnson Q."/>
            <person name="Joshi V."/>
            <person name="Kalu J.B."/>
            <person name="Kam C."/>
            <person name="Kashfia A."/>
            <person name="Keebler J."/>
            <person name="Kisamo H."/>
            <person name="Kovar C.L."/>
            <person name="Lago L.A."/>
            <person name="Lai C.-Y."/>
            <person name="Laidlaw J."/>
            <person name="Lara F."/>
            <person name="Le T.-K."/>
            <person name="Lee S.L."/>
            <person name="Legall F.H."/>
            <person name="Lemon S.J."/>
            <person name="Lewis L.R."/>
            <person name="Li B."/>
            <person name="Liu Y."/>
            <person name="Liu Y.-S."/>
            <person name="Lopez J."/>
            <person name="Lozado R.J."/>
            <person name="Lu J."/>
            <person name="Madu R.C."/>
            <person name="Maheshwari M."/>
            <person name="Maheshwari R."/>
            <person name="Malloy K."/>
            <person name="Martinez E."/>
            <person name="Mathew T."/>
            <person name="Mercado I.C."/>
            <person name="Mercado C."/>
            <person name="Meyer B."/>
            <person name="Montgomery K."/>
            <person name="Morgan M.B."/>
            <person name="Munidasa M."/>
            <person name="Nazareth L.V."/>
            <person name="Nelson J."/>
            <person name="Ng B.M."/>
            <person name="Nguyen N.B."/>
            <person name="Nguyen P.Q."/>
            <person name="Nguyen T."/>
            <person name="Obregon M."/>
            <person name="Okwuonu G.O."/>
            <person name="Onwere C.G."/>
            <person name="Orozco G."/>
            <person name="Parra A."/>
            <person name="Patel S."/>
            <person name="Patil S."/>
            <person name="Perez A."/>
            <person name="Perez Y."/>
            <person name="Pham C."/>
            <person name="Primus E.L."/>
            <person name="Pu L.-L."/>
            <person name="Puazo M."/>
            <person name="Qin X."/>
            <person name="Quiroz J.B."/>
            <person name="Reese J."/>
            <person name="Richards S."/>
            <person name="Rives C.M."/>
            <person name="Robberts R."/>
            <person name="Ruiz S.J."/>
            <person name="Ruiz M.J."/>
            <person name="Santibanez J."/>
            <person name="Schneider B.W."/>
            <person name="Sisson I."/>
            <person name="Smith M."/>
            <person name="Sodergren E."/>
            <person name="Song X.-Z."/>
            <person name="Song B.B."/>
            <person name="Summersgill H."/>
            <person name="Thelus R."/>
            <person name="Thornton R.D."/>
            <person name="Trejos Z.Y."/>
            <person name="Usmani K."/>
            <person name="Vattathil S."/>
            <person name="Villasana D."/>
            <person name="Walker D.L."/>
            <person name="Wang S."/>
            <person name="Wang K."/>
            <person name="White C.S."/>
            <person name="Williams A.C."/>
            <person name="Williamson J."/>
            <person name="Wilson K."/>
            <person name="Woghiren I.O."/>
            <person name="Woodworth J.R."/>
            <person name="Worley K.C."/>
            <person name="Wright R.A."/>
            <person name="Wu W."/>
            <person name="Young L."/>
            <person name="Zhang L."/>
            <person name="Zhang J."/>
            <person name="Zhu Y."/>
            <person name="Muzny D.M."/>
            <person name="Weinstock G."/>
            <person name="Gibbs R.A."/>
        </authorList>
    </citation>
    <scope>NUCLEOTIDE SEQUENCE [LARGE SCALE GENOMIC DNA]</scope>
    <source>
        <strain evidence="12">LSR1</strain>
    </source>
</reference>
<evidence type="ECO:0000256" key="1">
    <source>
        <dbReference type="ARBA" id="ARBA00004606"/>
    </source>
</evidence>
<evidence type="ECO:0000256" key="3">
    <source>
        <dbReference type="ARBA" id="ARBA00022692"/>
    </source>
</evidence>
<dbReference type="PROSITE" id="PS50869">
    <property type="entry name" value="BRICHOS"/>
    <property type="match status" value="1"/>
</dbReference>
<accession>A0A8R2F7Q2</accession>
<evidence type="ECO:0000256" key="8">
    <source>
        <dbReference type="ARBA" id="ARBA00023180"/>
    </source>
</evidence>
<dbReference type="PANTHER" id="PTHR10962:SF1">
    <property type="entry name" value="INTEGRAL MEMBRANE PROTEIN 2"/>
    <property type="match status" value="1"/>
</dbReference>
<name>A0A8R2F7Q2_ACYPI</name>
<dbReference type="InterPro" id="IPR040145">
    <property type="entry name" value="ITM2"/>
</dbReference>
<dbReference type="AlphaFoldDB" id="A0A8R2F7Q2"/>
<keyword evidence="5 9" id="KW-1133">Transmembrane helix</keyword>
<dbReference type="GO" id="GO:0005886">
    <property type="term" value="C:plasma membrane"/>
    <property type="evidence" value="ECO:0007669"/>
    <property type="project" value="UniProtKB-UniRule"/>
</dbReference>
<evidence type="ECO:0000313" key="11">
    <source>
        <dbReference type="EnsemblMetazoa" id="XP_008181554.1"/>
    </source>
</evidence>
<comment type="similarity">
    <text evidence="2 9">Belongs to the ITM2 family.</text>
</comment>
<keyword evidence="6 9" id="KW-0472">Membrane</keyword>
<dbReference type="InterPro" id="IPR007084">
    <property type="entry name" value="BRICHOS_dom"/>
</dbReference>
<sequence length="273" mass="31109">MTVITMPTAEKKSDNVPLVTNIEIDPSTQEKDVESGNGAHNRPVRSKFLVLRVINDRVYSMWALIYVLLMSLVITFMMLYGEHIYRAIGNAFNDENFALHMENVDSRMLSPEEVISQFKEEFELDLKDESYEKILPILPLPNSARFIHDFSANVTGIVDIDGKRCFIMPLNRSAVLPPQSLYDLLFKMSSGYYAVDTSNVMHNMRVVKPAIQDLTEYGIYIAKDCAGFPTYKLEKIVSGVFKRSVSTHSKTFSAFSGQMDTFRLVNYQDIDLQ</sequence>
<evidence type="ECO:0000313" key="12">
    <source>
        <dbReference type="Proteomes" id="UP000007819"/>
    </source>
</evidence>
<evidence type="ECO:0000256" key="7">
    <source>
        <dbReference type="ARBA" id="ARBA00023157"/>
    </source>
</evidence>
<feature type="domain" description="BRICHOS" evidence="10">
    <location>
        <begin position="138"/>
        <end position="233"/>
    </location>
</feature>
<feature type="transmembrane region" description="Helical" evidence="9">
    <location>
        <begin position="59"/>
        <end position="80"/>
    </location>
</feature>
<reference evidence="11" key="2">
    <citation type="submission" date="2022-06" db="UniProtKB">
        <authorList>
            <consortium name="EnsemblMetazoa"/>
        </authorList>
    </citation>
    <scope>IDENTIFICATION</scope>
</reference>
<proteinExistence type="inferred from homology"/>
<evidence type="ECO:0000256" key="6">
    <source>
        <dbReference type="ARBA" id="ARBA00023136"/>
    </source>
</evidence>
<dbReference type="PANTHER" id="PTHR10962">
    <property type="entry name" value="INTEGRAL TRANSMEMBRANE PROTEIN 2"/>
    <property type="match status" value="1"/>
</dbReference>
<keyword evidence="12" id="KW-1185">Reference proteome</keyword>
<dbReference type="GO" id="GO:0005794">
    <property type="term" value="C:Golgi apparatus"/>
    <property type="evidence" value="ECO:0007669"/>
    <property type="project" value="TreeGrafter"/>
</dbReference>
<evidence type="ECO:0000256" key="2">
    <source>
        <dbReference type="ARBA" id="ARBA00006794"/>
    </source>
</evidence>
<dbReference type="SMART" id="SM01039">
    <property type="entry name" value="BRICHOS"/>
    <property type="match status" value="1"/>
</dbReference>
<dbReference type="EnsemblMetazoa" id="XM_008183332.2">
    <property type="protein sequence ID" value="XP_008181554.1"/>
    <property type="gene ID" value="LOC100168862"/>
</dbReference>
<keyword evidence="3 9" id="KW-0812">Transmembrane</keyword>
<keyword evidence="8" id="KW-0325">Glycoprotein</keyword>
<dbReference type="OrthoDB" id="9982095at2759"/>
<dbReference type="GO" id="GO:0070062">
    <property type="term" value="C:extracellular exosome"/>
    <property type="evidence" value="ECO:0007669"/>
    <property type="project" value="TreeGrafter"/>
</dbReference>
<comment type="subcellular location">
    <subcellularLocation>
        <location evidence="1 9">Membrane</location>
        <topology evidence="1 9">Single-pass type II membrane protein</topology>
    </subcellularLocation>
</comment>
<evidence type="ECO:0000256" key="9">
    <source>
        <dbReference type="RuleBase" id="RU367061"/>
    </source>
</evidence>
<evidence type="ECO:0000256" key="5">
    <source>
        <dbReference type="ARBA" id="ARBA00022989"/>
    </source>
</evidence>
<evidence type="ECO:0000259" key="10">
    <source>
        <dbReference type="PROSITE" id="PS50869"/>
    </source>
</evidence>
<organism evidence="11 12">
    <name type="scientific">Acyrthosiphon pisum</name>
    <name type="common">Pea aphid</name>
    <dbReference type="NCBI Taxonomy" id="7029"/>
    <lineage>
        <taxon>Eukaryota</taxon>
        <taxon>Metazoa</taxon>
        <taxon>Ecdysozoa</taxon>
        <taxon>Arthropoda</taxon>
        <taxon>Hexapoda</taxon>
        <taxon>Insecta</taxon>
        <taxon>Pterygota</taxon>
        <taxon>Neoptera</taxon>
        <taxon>Paraneoptera</taxon>
        <taxon>Hemiptera</taxon>
        <taxon>Sternorrhyncha</taxon>
        <taxon>Aphidomorpha</taxon>
        <taxon>Aphidoidea</taxon>
        <taxon>Aphididae</taxon>
        <taxon>Macrosiphini</taxon>
        <taxon>Acyrthosiphon</taxon>
    </lineage>
</organism>
<keyword evidence="4 9" id="KW-0735">Signal-anchor</keyword>
<gene>
    <name evidence="11" type="primary">100168862</name>
</gene>
<dbReference type="GO" id="GO:0001540">
    <property type="term" value="F:amyloid-beta binding"/>
    <property type="evidence" value="ECO:0007669"/>
    <property type="project" value="TreeGrafter"/>
</dbReference>
<keyword evidence="7" id="KW-1015">Disulfide bond</keyword>
<evidence type="ECO:0000256" key="4">
    <source>
        <dbReference type="ARBA" id="ARBA00022968"/>
    </source>
</evidence>
<keyword evidence="9" id="KW-1003">Cell membrane</keyword>
<dbReference type="GO" id="GO:0042985">
    <property type="term" value="P:negative regulation of amyloid precursor protein biosynthetic process"/>
    <property type="evidence" value="ECO:0007669"/>
    <property type="project" value="TreeGrafter"/>
</dbReference>
<protein>
    <recommendedName>
        <fullName evidence="9">Integral membrane protein 2</fullName>
    </recommendedName>
</protein>